<evidence type="ECO:0000313" key="9">
    <source>
        <dbReference type="Proteomes" id="UP000681720"/>
    </source>
</evidence>
<gene>
    <name evidence="8" type="ORF">GIL414_LOCUS81540</name>
</gene>
<comment type="caution">
    <text evidence="8">The sequence shown here is derived from an EMBL/GenBank/DDBJ whole genome shotgun (WGS) entry which is preliminary data.</text>
</comment>
<dbReference type="CDD" id="cd00051">
    <property type="entry name" value="EFh"/>
    <property type="match status" value="1"/>
</dbReference>
<evidence type="ECO:0000256" key="4">
    <source>
        <dbReference type="ARBA" id="ARBA00022737"/>
    </source>
</evidence>
<dbReference type="Proteomes" id="UP000681720">
    <property type="component" value="Unassembled WGS sequence"/>
</dbReference>
<dbReference type="Pfam" id="PF13202">
    <property type="entry name" value="EF-hand_5"/>
    <property type="match status" value="1"/>
</dbReference>
<dbReference type="SUPFAM" id="SSF47473">
    <property type="entry name" value="EF-hand"/>
    <property type="match status" value="1"/>
</dbReference>
<keyword evidence="5" id="KW-0106">Calcium</keyword>
<keyword evidence="6" id="KW-0449">Lipoprotein</keyword>
<dbReference type="AlphaFoldDB" id="A0A8S3JF51"/>
<evidence type="ECO:0000256" key="1">
    <source>
        <dbReference type="ARBA" id="ARBA00006049"/>
    </source>
</evidence>
<dbReference type="PANTHER" id="PTHR23055">
    <property type="entry name" value="CALCIUM BINDING PROTEINS"/>
    <property type="match status" value="1"/>
</dbReference>
<name>A0A8S3JF51_9BILA</name>
<dbReference type="InterPro" id="IPR011992">
    <property type="entry name" value="EF-hand-dom_pair"/>
</dbReference>
<evidence type="ECO:0000259" key="7">
    <source>
        <dbReference type="PROSITE" id="PS50222"/>
    </source>
</evidence>
<dbReference type="PANTHER" id="PTHR23055:SF178">
    <property type="entry name" value="NEUROCALCIN HOMOLOG"/>
    <property type="match status" value="1"/>
</dbReference>
<sequence>MPKYEVELWYKAISDRSSKGTLSKKQMISIYKDMSDLDSTRISDVVDALEKVFDEDNSGSVDVNEFMRGFILTTKGDLESKIDYTFRLYDENNDNKISGEEIRKMANAITRML</sequence>
<evidence type="ECO:0000313" key="8">
    <source>
        <dbReference type="EMBL" id="CAF5215813.1"/>
    </source>
</evidence>
<evidence type="ECO:0000256" key="5">
    <source>
        <dbReference type="ARBA" id="ARBA00022837"/>
    </source>
</evidence>
<keyword evidence="2" id="KW-0519">Myristate</keyword>
<keyword evidence="4" id="KW-0677">Repeat</keyword>
<dbReference type="SMART" id="SM00054">
    <property type="entry name" value="EFh"/>
    <property type="match status" value="2"/>
</dbReference>
<proteinExistence type="inferred from homology"/>
<dbReference type="InterPro" id="IPR002048">
    <property type="entry name" value="EF_hand_dom"/>
</dbReference>
<feature type="non-terminal residue" evidence="8">
    <location>
        <position position="1"/>
    </location>
</feature>
<organism evidence="8 9">
    <name type="scientific">Rotaria magnacalcarata</name>
    <dbReference type="NCBI Taxonomy" id="392030"/>
    <lineage>
        <taxon>Eukaryota</taxon>
        <taxon>Metazoa</taxon>
        <taxon>Spiralia</taxon>
        <taxon>Gnathifera</taxon>
        <taxon>Rotifera</taxon>
        <taxon>Eurotatoria</taxon>
        <taxon>Bdelloidea</taxon>
        <taxon>Philodinida</taxon>
        <taxon>Philodinidae</taxon>
        <taxon>Rotaria</taxon>
    </lineage>
</organism>
<dbReference type="Pfam" id="PF13833">
    <property type="entry name" value="EF-hand_8"/>
    <property type="match status" value="1"/>
</dbReference>
<evidence type="ECO:0000256" key="2">
    <source>
        <dbReference type="ARBA" id="ARBA00022707"/>
    </source>
</evidence>
<comment type="similarity">
    <text evidence="1">Belongs to the recoverin family.</text>
</comment>
<dbReference type="InterPro" id="IPR028846">
    <property type="entry name" value="Recoverin"/>
</dbReference>
<feature type="domain" description="EF-hand" evidence="7">
    <location>
        <begin position="77"/>
        <end position="112"/>
    </location>
</feature>
<keyword evidence="3" id="KW-0479">Metal-binding</keyword>
<dbReference type="GO" id="GO:0005509">
    <property type="term" value="F:calcium ion binding"/>
    <property type="evidence" value="ECO:0007669"/>
    <property type="project" value="InterPro"/>
</dbReference>
<dbReference type="EMBL" id="CAJOBJ010357667">
    <property type="protein sequence ID" value="CAF5215813.1"/>
    <property type="molecule type" value="Genomic_DNA"/>
</dbReference>
<dbReference type="Gene3D" id="1.10.238.10">
    <property type="entry name" value="EF-hand"/>
    <property type="match status" value="1"/>
</dbReference>
<feature type="domain" description="EF-hand" evidence="7">
    <location>
        <begin position="41"/>
        <end position="76"/>
    </location>
</feature>
<evidence type="ECO:0000256" key="6">
    <source>
        <dbReference type="ARBA" id="ARBA00023288"/>
    </source>
</evidence>
<dbReference type="InterPro" id="IPR018247">
    <property type="entry name" value="EF_Hand_1_Ca_BS"/>
</dbReference>
<accession>A0A8S3JF51</accession>
<dbReference type="PROSITE" id="PS00018">
    <property type="entry name" value="EF_HAND_1"/>
    <property type="match status" value="2"/>
</dbReference>
<dbReference type="PRINTS" id="PR00450">
    <property type="entry name" value="RECOVERIN"/>
</dbReference>
<protein>
    <recommendedName>
        <fullName evidence="7">EF-hand domain-containing protein</fullName>
    </recommendedName>
</protein>
<feature type="non-terminal residue" evidence="8">
    <location>
        <position position="113"/>
    </location>
</feature>
<evidence type="ECO:0000256" key="3">
    <source>
        <dbReference type="ARBA" id="ARBA00022723"/>
    </source>
</evidence>
<reference evidence="8" key="1">
    <citation type="submission" date="2021-02" db="EMBL/GenBank/DDBJ databases">
        <authorList>
            <person name="Nowell W R."/>
        </authorList>
    </citation>
    <scope>NUCLEOTIDE SEQUENCE</scope>
</reference>
<dbReference type="PROSITE" id="PS50222">
    <property type="entry name" value="EF_HAND_2"/>
    <property type="match status" value="2"/>
</dbReference>